<keyword evidence="3" id="KW-1185">Reference proteome</keyword>
<sequence length="113" mass="12432">MSPYALHLGLPGQDCPLQARNRLNAGYAAAHHQQNQPPIAYQPPSPNQFYYVTVHNDGLEQIQPLPVQAVAEQSRRRNSNAVPVANRHAPDVIDLEGSEYDTDCSTDGSNENI</sequence>
<feature type="region of interest" description="Disordered" evidence="1">
    <location>
        <begin position="71"/>
        <end position="113"/>
    </location>
</feature>
<reference evidence="2 3" key="1">
    <citation type="journal article" date="2023" name="G3 (Bethesda)">
        <title>A chromosome-length genome assembly and annotation of blackberry (Rubus argutus, cv. 'Hillquist').</title>
        <authorList>
            <person name="Bruna T."/>
            <person name="Aryal R."/>
            <person name="Dudchenko O."/>
            <person name="Sargent D.J."/>
            <person name="Mead D."/>
            <person name="Buti M."/>
            <person name="Cavallini A."/>
            <person name="Hytonen T."/>
            <person name="Andres J."/>
            <person name="Pham M."/>
            <person name="Weisz D."/>
            <person name="Mascagni F."/>
            <person name="Usai G."/>
            <person name="Natali L."/>
            <person name="Bassil N."/>
            <person name="Fernandez G.E."/>
            <person name="Lomsadze A."/>
            <person name="Armour M."/>
            <person name="Olukolu B."/>
            <person name="Poorten T."/>
            <person name="Britton C."/>
            <person name="Davik J."/>
            <person name="Ashrafi H."/>
            <person name="Aiden E.L."/>
            <person name="Borodovsky M."/>
            <person name="Worthington M."/>
        </authorList>
    </citation>
    <scope>NUCLEOTIDE SEQUENCE [LARGE SCALE GENOMIC DNA]</scope>
    <source>
        <strain evidence="2">PI 553951</strain>
    </source>
</reference>
<evidence type="ECO:0000313" key="2">
    <source>
        <dbReference type="EMBL" id="KAK9931177.1"/>
    </source>
</evidence>
<dbReference type="EMBL" id="JBEDUW010000004">
    <property type="protein sequence ID" value="KAK9931177.1"/>
    <property type="molecule type" value="Genomic_DNA"/>
</dbReference>
<proteinExistence type="predicted"/>
<name>A0AAW1X2K0_RUBAR</name>
<dbReference type="Proteomes" id="UP001457282">
    <property type="component" value="Unassembled WGS sequence"/>
</dbReference>
<accession>A0AAW1X2K0</accession>
<organism evidence="2 3">
    <name type="scientific">Rubus argutus</name>
    <name type="common">Southern blackberry</name>
    <dbReference type="NCBI Taxonomy" id="59490"/>
    <lineage>
        <taxon>Eukaryota</taxon>
        <taxon>Viridiplantae</taxon>
        <taxon>Streptophyta</taxon>
        <taxon>Embryophyta</taxon>
        <taxon>Tracheophyta</taxon>
        <taxon>Spermatophyta</taxon>
        <taxon>Magnoliopsida</taxon>
        <taxon>eudicotyledons</taxon>
        <taxon>Gunneridae</taxon>
        <taxon>Pentapetalae</taxon>
        <taxon>rosids</taxon>
        <taxon>fabids</taxon>
        <taxon>Rosales</taxon>
        <taxon>Rosaceae</taxon>
        <taxon>Rosoideae</taxon>
        <taxon>Rosoideae incertae sedis</taxon>
        <taxon>Rubus</taxon>
    </lineage>
</organism>
<protein>
    <submittedName>
        <fullName evidence="2">Uncharacterized protein</fullName>
    </submittedName>
</protein>
<evidence type="ECO:0000313" key="3">
    <source>
        <dbReference type="Proteomes" id="UP001457282"/>
    </source>
</evidence>
<feature type="compositionally biased region" description="Acidic residues" evidence="1">
    <location>
        <begin position="93"/>
        <end position="104"/>
    </location>
</feature>
<dbReference type="AlphaFoldDB" id="A0AAW1X2K0"/>
<gene>
    <name evidence="2" type="ORF">M0R45_018467</name>
</gene>
<comment type="caution">
    <text evidence="2">The sequence shown here is derived from an EMBL/GenBank/DDBJ whole genome shotgun (WGS) entry which is preliminary data.</text>
</comment>
<evidence type="ECO:0000256" key="1">
    <source>
        <dbReference type="SAM" id="MobiDB-lite"/>
    </source>
</evidence>